<evidence type="ECO:0000256" key="8">
    <source>
        <dbReference type="HAMAP-Rule" id="MF_00422"/>
    </source>
</evidence>
<gene>
    <name evidence="8" type="primary">secE</name>
    <name evidence="9" type="ORF">ENT52_06395</name>
</gene>
<dbReference type="InterPro" id="IPR023391">
    <property type="entry name" value="Prot_translocase_SecE_dom_sf"/>
</dbReference>
<keyword evidence="5 8" id="KW-0811">Translocation</keyword>
<reference evidence="9" key="1">
    <citation type="journal article" date="2020" name="mSystems">
        <title>Genome- and Community-Level Interaction Insights into Carbon Utilization and Element Cycling Functions of Hydrothermarchaeota in Hydrothermal Sediment.</title>
        <authorList>
            <person name="Zhou Z."/>
            <person name="Liu Y."/>
            <person name="Xu W."/>
            <person name="Pan J."/>
            <person name="Luo Z.H."/>
            <person name="Li M."/>
        </authorList>
    </citation>
    <scope>NUCLEOTIDE SEQUENCE [LARGE SCALE GENOMIC DNA]</scope>
    <source>
        <strain evidence="9">SpSt-587</strain>
    </source>
</reference>
<dbReference type="Pfam" id="PF00584">
    <property type="entry name" value="SecE"/>
    <property type="match status" value="1"/>
</dbReference>
<evidence type="ECO:0000256" key="7">
    <source>
        <dbReference type="ARBA" id="ARBA00037847"/>
    </source>
</evidence>
<evidence type="ECO:0000313" key="9">
    <source>
        <dbReference type="EMBL" id="HGT83338.1"/>
    </source>
</evidence>
<keyword evidence="3 8" id="KW-0653">Protein transport</keyword>
<keyword evidence="8" id="KW-1003">Cell membrane</keyword>
<dbReference type="GO" id="GO:0005886">
    <property type="term" value="C:plasma membrane"/>
    <property type="evidence" value="ECO:0007669"/>
    <property type="project" value="UniProtKB-SubCell"/>
</dbReference>
<comment type="similarity">
    <text evidence="8">Belongs to the SecE/SEC61-gamma family.</text>
</comment>
<keyword evidence="6 8" id="KW-0472">Membrane</keyword>
<dbReference type="InterPro" id="IPR001901">
    <property type="entry name" value="Translocase_SecE/Sec61-g"/>
</dbReference>
<comment type="function">
    <text evidence="8">Essential subunit of the Sec protein translocation channel SecYEG. Clamps together the 2 halves of SecY. May contact the channel plug during translocation.</text>
</comment>
<dbReference type="GO" id="GO:0006605">
    <property type="term" value="P:protein targeting"/>
    <property type="evidence" value="ECO:0007669"/>
    <property type="project" value="UniProtKB-UniRule"/>
</dbReference>
<dbReference type="EMBL" id="DSYZ01000122">
    <property type="protein sequence ID" value="HGT83338.1"/>
    <property type="molecule type" value="Genomic_DNA"/>
</dbReference>
<comment type="subcellular location">
    <subcellularLocation>
        <location evidence="8">Cell membrane</location>
        <topology evidence="8">Single-pass membrane protein</topology>
    </subcellularLocation>
    <subcellularLocation>
        <location evidence="7">Endomembrane system</location>
        <topology evidence="7">Single-pass membrane protein</topology>
    </subcellularLocation>
</comment>
<dbReference type="GO" id="GO:0008320">
    <property type="term" value="F:protein transmembrane transporter activity"/>
    <property type="evidence" value="ECO:0007669"/>
    <property type="project" value="UniProtKB-UniRule"/>
</dbReference>
<dbReference type="HAMAP" id="MF_00422">
    <property type="entry name" value="SecE"/>
    <property type="match status" value="1"/>
</dbReference>
<dbReference type="SUPFAM" id="SSF103456">
    <property type="entry name" value="Preprotein translocase SecE subunit"/>
    <property type="match status" value="1"/>
</dbReference>
<keyword evidence="4 8" id="KW-1133">Transmembrane helix</keyword>
<comment type="subunit">
    <text evidence="8">Component of the Sec protein translocase complex. Heterotrimer consisting of SecY (alpha), SecG (beta) and SecE (gamma) subunits. The heterotrimers can form oligomers, although 1 heterotrimer is thought to be able to translocate proteins. Interacts with the ribosome. May interact with SecDF, and other proteins may be involved.</text>
</comment>
<sequence length="59" mass="6905">MPKLEERLREYYNVLKMAKKPSWEEFSMMAKVALAVMFVVGFVGFVIYLLMEVLPGAFR</sequence>
<dbReference type="AlphaFoldDB" id="A0A7J3M3P9"/>
<evidence type="ECO:0000256" key="2">
    <source>
        <dbReference type="ARBA" id="ARBA00022692"/>
    </source>
</evidence>
<keyword evidence="1 8" id="KW-0813">Transport</keyword>
<dbReference type="GO" id="GO:0012505">
    <property type="term" value="C:endomembrane system"/>
    <property type="evidence" value="ECO:0007669"/>
    <property type="project" value="UniProtKB-SubCell"/>
</dbReference>
<organism evidence="9">
    <name type="scientific">Archaeoglobus fulgidus</name>
    <dbReference type="NCBI Taxonomy" id="2234"/>
    <lineage>
        <taxon>Archaea</taxon>
        <taxon>Methanobacteriati</taxon>
        <taxon>Methanobacteriota</taxon>
        <taxon>Archaeoglobi</taxon>
        <taxon>Archaeoglobales</taxon>
        <taxon>Archaeoglobaceae</taxon>
        <taxon>Archaeoglobus</taxon>
    </lineage>
</organism>
<evidence type="ECO:0000256" key="1">
    <source>
        <dbReference type="ARBA" id="ARBA00022448"/>
    </source>
</evidence>
<comment type="caution">
    <text evidence="9">The sequence shown here is derived from an EMBL/GenBank/DDBJ whole genome shotgun (WGS) entry which is preliminary data.</text>
</comment>
<keyword evidence="2 8" id="KW-0812">Transmembrane</keyword>
<proteinExistence type="inferred from homology"/>
<evidence type="ECO:0000256" key="3">
    <source>
        <dbReference type="ARBA" id="ARBA00022927"/>
    </source>
</evidence>
<name>A0A7J3M3P9_ARCFL</name>
<dbReference type="GO" id="GO:0009306">
    <property type="term" value="P:protein secretion"/>
    <property type="evidence" value="ECO:0007669"/>
    <property type="project" value="UniProtKB-UniRule"/>
</dbReference>
<dbReference type="NCBIfam" id="TIGR00327">
    <property type="entry name" value="secE_euk_arch"/>
    <property type="match status" value="1"/>
</dbReference>
<protein>
    <recommendedName>
        <fullName evidence="8">Protein translocase subunit SecE</fullName>
    </recommendedName>
    <alternativeName>
        <fullName evidence="8">Protein transport protein Sec61 gamma subunit homolog</fullName>
    </alternativeName>
</protein>
<dbReference type="Gene3D" id="1.20.5.820">
    <property type="entry name" value="Preprotein translocase SecE subunit"/>
    <property type="match status" value="1"/>
</dbReference>
<dbReference type="GO" id="GO:0065002">
    <property type="term" value="P:intracellular protein transmembrane transport"/>
    <property type="evidence" value="ECO:0007669"/>
    <property type="project" value="UniProtKB-UniRule"/>
</dbReference>
<accession>A0A7J3M3P9</accession>
<evidence type="ECO:0000256" key="5">
    <source>
        <dbReference type="ARBA" id="ARBA00023010"/>
    </source>
</evidence>
<evidence type="ECO:0000256" key="6">
    <source>
        <dbReference type="ARBA" id="ARBA00023136"/>
    </source>
</evidence>
<dbReference type="InterPro" id="IPR008158">
    <property type="entry name" value="Translocase_Sec61-g"/>
</dbReference>
<evidence type="ECO:0000256" key="4">
    <source>
        <dbReference type="ARBA" id="ARBA00022989"/>
    </source>
</evidence>
<feature type="transmembrane region" description="Helical" evidence="8">
    <location>
        <begin position="32"/>
        <end position="51"/>
    </location>
</feature>